<dbReference type="SUPFAM" id="SSF53300">
    <property type="entry name" value="vWA-like"/>
    <property type="match status" value="1"/>
</dbReference>
<protein>
    <recommendedName>
        <fullName evidence="2">VWFA domain-containing protein</fullName>
    </recommendedName>
</protein>
<organism evidence="3 4">
    <name type="scientific">Magallana gigas</name>
    <name type="common">Pacific oyster</name>
    <name type="synonym">Crassostrea gigas</name>
    <dbReference type="NCBI Taxonomy" id="29159"/>
    <lineage>
        <taxon>Eukaryota</taxon>
        <taxon>Metazoa</taxon>
        <taxon>Spiralia</taxon>
        <taxon>Lophotrochozoa</taxon>
        <taxon>Mollusca</taxon>
        <taxon>Bivalvia</taxon>
        <taxon>Autobranchia</taxon>
        <taxon>Pteriomorphia</taxon>
        <taxon>Ostreida</taxon>
        <taxon>Ostreoidea</taxon>
        <taxon>Ostreidae</taxon>
        <taxon>Magallana</taxon>
    </lineage>
</organism>
<feature type="compositionally biased region" description="Basic residues" evidence="1">
    <location>
        <begin position="257"/>
        <end position="267"/>
    </location>
</feature>
<dbReference type="PANTHER" id="PTHR47824">
    <property type="entry name" value="UBIQUITIN-LIKE DOMAIN-CONTAINING PROTEIN"/>
    <property type="match status" value="1"/>
</dbReference>
<dbReference type="Proteomes" id="UP000005408">
    <property type="component" value="Unassembled WGS sequence"/>
</dbReference>
<dbReference type="Gene3D" id="3.40.50.410">
    <property type="entry name" value="von Willebrand factor, type A domain"/>
    <property type="match status" value="1"/>
</dbReference>
<feature type="domain" description="VWFA" evidence="2">
    <location>
        <begin position="10"/>
        <end position="195"/>
    </location>
</feature>
<evidence type="ECO:0000259" key="2">
    <source>
        <dbReference type="PROSITE" id="PS50234"/>
    </source>
</evidence>
<sequence length="503" mass="57191">MAVPPGGPMEICFSFDTTGSMSSSINAVKETVQELILRLQTDKPGLRVAVFAHGDYCDKNSSYVTKHIDFSTDLKELCNWVKNVESIGESDECYELVLHEVQSLSWTPGSQRALVMIANAIPHGLKYPDNKLRLDWEVELDIKLAAMSVRVYGVQCGGSGDERTKNFYQTLVNKMAGRRVELEQFSNLFDFIMDICYREKAAEFLYEQEVRARDARMGLHKDVHALFGALREGEEEPSTSSSTTEKPKSRTLPFKPALKKKPSPTKAHSITKLKKNSSLIHKVKKTIAKKKPSSAVDRKKAKLLSKVCSLFRDSLAGENVCCLTTQLFTICGKLYFIIFQMNALRKLKRENVPDTNFSLNKIQWSPWELVISPTKPENDSLWTERYRGRKGFRKTSVCGGKTFPAAVYEFSVRKLSDPKRYVTYCKLSSGFTKTRCWESRLLSHSDVRSQVNKIVALGYSVYVRRCLLNDSNKDTVRKSLLRYDYAWKRVTNVRDSHSDISVA</sequence>
<proteinExistence type="predicted"/>
<evidence type="ECO:0000313" key="3">
    <source>
        <dbReference type="EnsemblMetazoa" id="G24275.4:cds"/>
    </source>
</evidence>
<name>A0A8W8KKF9_MAGGI</name>
<accession>A0A8W8KKF9</accession>
<keyword evidence="4" id="KW-1185">Reference proteome</keyword>
<evidence type="ECO:0000313" key="4">
    <source>
        <dbReference type="Proteomes" id="UP000005408"/>
    </source>
</evidence>
<dbReference type="PANTHER" id="PTHR47824:SF3">
    <property type="entry name" value="UBIQUITIN-LIKE DOMAIN-CONTAINING PROTEIN"/>
    <property type="match status" value="1"/>
</dbReference>
<reference evidence="3" key="1">
    <citation type="submission" date="2022-08" db="UniProtKB">
        <authorList>
            <consortium name="EnsemblMetazoa"/>
        </authorList>
    </citation>
    <scope>IDENTIFICATION</scope>
    <source>
        <strain evidence="3">05x7-T-G4-1.051#20</strain>
    </source>
</reference>
<dbReference type="AlphaFoldDB" id="A0A8W8KKF9"/>
<dbReference type="InterPro" id="IPR036465">
    <property type="entry name" value="vWFA_dom_sf"/>
</dbReference>
<evidence type="ECO:0000256" key="1">
    <source>
        <dbReference type="SAM" id="MobiDB-lite"/>
    </source>
</evidence>
<dbReference type="InterPro" id="IPR002035">
    <property type="entry name" value="VWF_A"/>
</dbReference>
<feature type="region of interest" description="Disordered" evidence="1">
    <location>
        <begin position="231"/>
        <end position="267"/>
    </location>
</feature>
<dbReference type="PROSITE" id="PS50234">
    <property type="entry name" value="VWFA"/>
    <property type="match status" value="1"/>
</dbReference>
<dbReference type="EnsemblMetazoa" id="G24275.4">
    <property type="protein sequence ID" value="G24275.4:cds"/>
    <property type="gene ID" value="G24275"/>
</dbReference>